<dbReference type="EMBL" id="JAKKPZ010000329">
    <property type="protein sequence ID" value="KAI1696402.1"/>
    <property type="molecule type" value="Genomic_DNA"/>
</dbReference>
<sequence>MMDTSDPNMFPSLDFSDSLMPAQSILVAASTSSLDWVTAGCGLRSVLLTDRKKQGWDFSIFSEFWSSEYWLPAGNTWQDVPVKYTDLIWPILLAFPILAVRLAFEYSISKALDWSRTTSKNSPLASILRSIITLPISNNIARRKKMLENLWRLVAYIGIVVYGLAVLADRSWLYDLRQCWMNYPKHPMDSILWWYYMLQTAFYYSLLYSCAFDVRRSDFVEMCIHHVVTIGLLSFSWATNFVRVGTLVLLLHDISDVVLEMAKYLRYSGKNVIVVNAGFVAFLVSWIATRVFYLPFVLMRSAIFEAPAFIQSDYSLFLSPLQKPFGPRVMIYLLFALLGLHFFWTVLIVKVVCRTMSSGQVEDVRSDDEGEDEICSAEQNNPSAPKKIVHKIERSCRARKGDPILRLAKIDDLDFLKCFSDDNSCLVENFRETSVCFYGCYCKPKGYVQRMKVLKTRRMLDELRRRG</sequence>
<dbReference type="GO" id="GO:0016020">
    <property type="term" value="C:membrane"/>
    <property type="evidence" value="ECO:0007669"/>
    <property type="project" value="UniProtKB-SubCell"/>
</dbReference>
<accession>A0AAD4MJI6</accession>
<evidence type="ECO:0000256" key="1">
    <source>
        <dbReference type="ARBA" id="ARBA00004141"/>
    </source>
</evidence>
<evidence type="ECO:0000256" key="8">
    <source>
        <dbReference type="SAM" id="Phobius"/>
    </source>
</evidence>
<protein>
    <submittedName>
        <fullName evidence="10">TLC domain-containing protein</fullName>
    </submittedName>
</protein>
<feature type="transmembrane region" description="Helical" evidence="8">
    <location>
        <begin position="329"/>
        <end position="349"/>
    </location>
</feature>
<dbReference type="InterPro" id="IPR006634">
    <property type="entry name" value="TLC-dom"/>
</dbReference>
<feature type="transmembrane region" description="Helical" evidence="8">
    <location>
        <begin position="272"/>
        <end position="293"/>
    </location>
</feature>
<comment type="pathway">
    <text evidence="2">Lipid metabolism; sphingolipid metabolism.</text>
</comment>
<evidence type="ECO:0000259" key="9">
    <source>
        <dbReference type="PROSITE" id="PS50922"/>
    </source>
</evidence>
<gene>
    <name evidence="10" type="ORF">DdX_19056</name>
</gene>
<evidence type="ECO:0000313" key="10">
    <source>
        <dbReference type="EMBL" id="KAI1696402.1"/>
    </source>
</evidence>
<dbReference type="GO" id="GO:0046513">
    <property type="term" value="P:ceramide biosynthetic process"/>
    <property type="evidence" value="ECO:0007669"/>
    <property type="project" value="InterPro"/>
</dbReference>
<dbReference type="SMART" id="SM00724">
    <property type="entry name" value="TLC"/>
    <property type="match status" value="1"/>
</dbReference>
<dbReference type="PANTHER" id="PTHR12560">
    <property type="entry name" value="LONGEVITY ASSURANCE FACTOR 1 LAG1"/>
    <property type="match status" value="1"/>
</dbReference>
<evidence type="ECO:0000256" key="7">
    <source>
        <dbReference type="PROSITE-ProRule" id="PRU00205"/>
    </source>
</evidence>
<keyword evidence="6 7" id="KW-0472">Membrane</keyword>
<feature type="domain" description="TLC" evidence="9">
    <location>
        <begin position="144"/>
        <end position="357"/>
    </location>
</feature>
<evidence type="ECO:0000313" key="11">
    <source>
        <dbReference type="Proteomes" id="UP001201812"/>
    </source>
</evidence>
<feature type="transmembrane region" description="Helical" evidence="8">
    <location>
        <begin position="153"/>
        <end position="173"/>
    </location>
</feature>
<comment type="pathway">
    <text evidence="3">Sphingolipid metabolism.</text>
</comment>
<dbReference type="Pfam" id="PF03798">
    <property type="entry name" value="TRAM_LAG1_CLN8"/>
    <property type="match status" value="1"/>
</dbReference>
<proteinExistence type="predicted"/>
<comment type="subcellular location">
    <subcellularLocation>
        <location evidence="1">Membrane</location>
        <topology evidence="1">Multi-pass membrane protein</topology>
    </subcellularLocation>
</comment>
<evidence type="ECO:0000256" key="5">
    <source>
        <dbReference type="ARBA" id="ARBA00022989"/>
    </source>
</evidence>
<name>A0AAD4MJI6_9BILA</name>
<feature type="transmembrane region" description="Helical" evidence="8">
    <location>
        <begin position="193"/>
        <end position="214"/>
    </location>
</feature>
<comment type="caution">
    <text evidence="10">The sequence shown here is derived from an EMBL/GenBank/DDBJ whole genome shotgun (WGS) entry which is preliminary data.</text>
</comment>
<dbReference type="InterPro" id="IPR016439">
    <property type="entry name" value="Lag1/Lac1-like"/>
</dbReference>
<dbReference type="Proteomes" id="UP001201812">
    <property type="component" value="Unassembled WGS sequence"/>
</dbReference>
<dbReference type="PANTHER" id="PTHR12560:SF0">
    <property type="entry name" value="LD18904P"/>
    <property type="match status" value="1"/>
</dbReference>
<keyword evidence="5 8" id="KW-1133">Transmembrane helix</keyword>
<keyword evidence="4 7" id="KW-0812">Transmembrane</keyword>
<organism evidence="10 11">
    <name type="scientific">Ditylenchus destructor</name>
    <dbReference type="NCBI Taxonomy" id="166010"/>
    <lineage>
        <taxon>Eukaryota</taxon>
        <taxon>Metazoa</taxon>
        <taxon>Ecdysozoa</taxon>
        <taxon>Nematoda</taxon>
        <taxon>Chromadorea</taxon>
        <taxon>Rhabditida</taxon>
        <taxon>Tylenchina</taxon>
        <taxon>Tylenchomorpha</taxon>
        <taxon>Sphaerularioidea</taxon>
        <taxon>Anguinidae</taxon>
        <taxon>Anguininae</taxon>
        <taxon>Ditylenchus</taxon>
    </lineage>
</organism>
<dbReference type="AlphaFoldDB" id="A0AAD4MJI6"/>
<evidence type="ECO:0000256" key="2">
    <source>
        <dbReference type="ARBA" id="ARBA00004760"/>
    </source>
</evidence>
<evidence type="ECO:0000256" key="6">
    <source>
        <dbReference type="ARBA" id="ARBA00023136"/>
    </source>
</evidence>
<evidence type="ECO:0000256" key="3">
    <source>
        <dbReference type="ARBA" id="ARBA00004991"/>
    </source>
</evidence>
<keyword evidence="11" id="KW-1185">Reference proteome</keyword>
<feature type="transmembrane region" description="Helical" evidence="8">
    <location>
        <begin position="87"/>
        <end position="104"/>
    </location>
</feature>
<dbReference type="GO" id="GO:0050291">
    <property type="term" value="F:sphingosine N-acyltransferase activity"/>
    <property type="evidence" value="ECO:0007669"/>
    <property type="project" value="InterPro"/>
</dbReference>
<evidence type="ECO:0000256" key="4">
    <source>
        <dbReference type="ARBA" id="ARBA00022692"/>
    </source>
</evidence>
<dbReference type="PROSITE" id="PS50922">
    <property type="entry name" value="TLC"/>
    <property type="match status" value="1"/>
</dbReference>
<reference evidence="10" key="1">
    <citation type="submission" date="2022-01" db="EMBL/GenBank/DDBJ databases">
        <title>Genome Sequence Resource for Two Populations of Ditylenchus destructor, the Migratory Endoparasitic Phytonematode.</title>
        <authorList>
            <person name="Zhang H."/>
            <person name="Lin R."/>
            <person name="Xie B."/>
        </authorList>
    </citation>
    <scope>NUCLEOTIDE SEQUENCE</scope>
    <source>
        <strain evidence="10">BazhouSP</strain>
    </source>
</reference>